<name>A0A3B0C2S9_9FLAO</name>
<dbReference type="InterPro" id="IPR051781">
    <property type="entry name" value="Metallo-dep_Hydrolase"/>
</dbReference>
<dbReference type="Gene3D" id="2.30.40.10">
    <property type="entry name" value="Urease, subunit C, domain 1"/>
    <property type="match status" value="2"/>
</dbReference>
<dbReference type="Proteomes" id="UP000276603">
    <property type="component" value="Unassembled WGS sequence"/>
</dbReference>
<dbReference type="Gene3D" id="3.20.20.140">
    <property type="entry name" value="Metal-dependent hydrolases"/>
    <property type="match status" value="1"/>
</dbReference>
<keyword evidence="1" id="KW-0812">Transmembrane</keyword>
<accession>A0A3B0C2S9</accession>
<keyword evidence="1" id="KW-1133">Transmembrane helix</keyword>
<evidence type="ECO:0000259" key="2">
    <source>
        <dbReference type="Pfam" id="PF01979"/>
    </source>
</evidence>
<evidence type="ECO:0000256" key="1">
    <source>
        <dbReference type="SAM" id="Phobius"/>
    </source>
</evidence>
<dbReference type="EMBL" id="RBCJ01000004">
    <property type="protein sequence ID" value="RKN78519.1"/>
    <property type="molecule type" value="Genomic_DNA"/>
</dbReference>
<organism evidence="3 4">
    <name type="scientific">Ulvibacterium marinum</name>
    <dbReference type="NCBI Taxonomy" id="2419782"/>
    <lineage>
        <taxon>Bacteria</taxon>
        <taxon>Pseudomonadati</taxon>
        <taxon>Bacteroidota</taxon>
        <taxon>Flavobacteriia</taxon>
        <taxon>Flavobacteriales</taxon>
        <taxon>Flavobacteriaceae</taxon>
        <taxon>Ulvibacterium</taxon>
    </lineage>
</organism>
<sequence>MNWKKIWKYILMLLAVGFVLLWYFSERKISRIYGDLTEKVGADSFLLDAQPVLIKNISVLSQDGKRFVPHQSVLVEEGLIVSIDSIIDDSPDVKIINGADKFLIPGLIDSHVHLLKSPNDLLLYIANGVTEIREMMGDEVHLQWRREIEQGKRIGPDMYIASPRIGSFGKVEGWFMNWTQGFESVKNEKEAKRLVEEMAEKGYDGIKIYSQLNADGYKSINELAPKSDLDVIGHIPFSVDLEDFLMSNQEEVAHLEELMKPILWENGGFDGIKNQTDANDFLAAVDKKTKELAPGLAEKDIVVTTTLWLMESFVKQKFSIDQILSEVELTYVNPGLSEWDENIPGLGWLPTVNRYRILDVETFTPSQLERIKIFWAAYAEACRITLRNLNENGVRILAGTDANVPCAVPGFSLHDELVSLRDAGMSPAEVLQSVTSTPGEWLGKNTGILKQGAKANLIILDKNPLMDIANTRSINSVMVNGRYYKKSVLNDMLNAVKNNNEASRTVDITKYTKE</sequence>
<dbReference type="InterPro" id="IPR006680">
    <property type="entry name" value="Amidohydro-rel"/>
</dbReference>
<keyword evidence="1" id="KW-0472">Membrane</keyword>
<protein>
    <submittedName>
        <fullName evidence="3">Amidohydrolase</fullName>
    </submittedName>
</protein>
<evidence type="ECO:0000313" key="4">
    <source>
        <dbReference type="Proteomes" id="UP000276603"/>
    </source>
</evidence>
<gene>
    <name evidence="3" type="ORF">D7Z94_20100</name>
</gene>
<dbReference type="AlphaFoldDB" id="A0A3B0C2S9"/>
<dbReference type="SUPFAM" id="SSF51556">
    <property type="entry name" value="Metallo-dependent hydrolases"/>
    <property type="match status" value="1"/>
</dbReference>
<dbReference type="SUPFAM" id="SSF51338">
    <property type="entry name" value="Composite domain of metallo-dependent hydrolases"/>
    <property type="match status" value="1"/>
</dbReference>
<dbReference type="PANTHER" id="PTHR43135:SF3">
    <property type="entry name" value="ALPHA-D-RIBOSE 1-METHYLPHOSPHONATE 5-TRIPHOSPHATE DIPHOSPHATASE"/>
    <property type="match status" value="1"/>
</dbReference>
<feature type="transmembrane region" description="Helical" evidence="1">
    <location>
        <begin position="6"/>
        <end position="24"/>
    </location>
</feature>
<dbReference type="InterPro" id="IPR032466">
    <property type="entry name" value="Metal_Hydrolase"/>
</dbReference>
<dbReference type="RefSeq" id="WP_120713425.1">
    <property type="nucleotide sequence ID" value="NZ_RBCJ01000004.1"/>
</dbReference>
<evidence type="ECO:0000313" key="3">
    <source>
        <dbReference type="EMBL" id="RKN78519.1"/>
    </source>
</evidence>
<dbReference type="GO" id="GO:0016810">
    <property type="term" value="F:hydrolase activity, acting on carbon-nitrogen (but not peptide) bonds"/>
    <property type="evidence" value="ECO:0007669"/>
    <property type="project" value="InterPro"/>
</dbReference>
<proteinExistence type="predicted"/>
<dbReference type="InterPro" id="IPR011059">
    <property type="entry name" value="Metal-dep_hydrolase_composite"/>
</dbReference>
<dbReference type="Pfam" id="PF01979">
    <property type="entry name" value="Amidohydro_1"/>
    <property type="match status" value="1"/>
</dbReference>
<reference evidence="3 4" key="1">
    <citation type="submission" date="2018-10" db="EMBL/GenBank/DDBJ databases">
        <title>Ulvibacterium marinum gen. nov., sp. nov., a novel marine bacterium of the family Flavobacteriaceae, isolated from a culture of the green alga Ulva prolifera.</title>
        <authorList>
            <person name="Zhang Z."/>
        </authorList>
    </citation>
    <scope>NUCLEOTIDE SEQUENCE [LARGE SCALE GENOMIC DNA]</scope>
    <source>
        <strain evidence="3 4">CCMM003</strain>
    </source>
</reference>
<keyword evidence="4" id="KW-1185">Reference proteome</keyword>
<dbReference type="OrthoDB" id="9797498at2"/>
<feature type="domain" description="Amidohydrolase-related" evidence="2">
    <location>
        <begin position="380"/>
        <end position="482"/>
    </location>
</feature>
<dbReference type="PANTHER" id="PTHR43135">
    <property type="entry name" value="ALPHA-D-RIBOSE 1-METHYLPHOSPHONATE 5-TRIPHOSPHATE DIPHOSPHATASE"/>
    <property type="match status" value="1"/>
</dbReference>
<keyword evidence="3" id="KW-0378">Hydrolase</keyword>
<comment type="caution">
    <text evidence="3">The sequence shown here is derived from an EMBL/GenBank/DDBJ whole genome shotgun (WGS) entry which is preliminary data.</text>
</comment>